<protein>
    <submittedName>
        <fullName evidence="4">PaaI family thioesterase</fullName>
        <ecNumber evidence="4">3.1.2.-</ecNumber>
    </submittedName>
</protein>
<dbReference type="InterPro" id="IPR003736">
    <property type="entry name" value="PAAI_dom"/>
</dbReference>
<dbReference type="InterPro" id="IPR039298">
    <property type="entry name" value="ACOT13"/>
</dbReference>
<evidence type="ECO:0000259" key="3">
    <source>
        <dbReference type="Pfam" id="PF03061"/>
    </source>
</evidence>
<dbReference type="NCBIfam" id="TIGR00369">
    <property type="entry name" value="unchar_dom_1"/>
    <property type="match status" value="1"/>
</dbReference>
<dbReference type="CDD" id="cd03443">
    <property type="entry name" value="PaaI_thioesterase"/>
    <property type="match status" value="1"/>
</dbReference>
<dbReference type="EMBL" id="JAYGJQ010000001">
    <property type="protein sequence ID" value="MEA9356271.1"/>
    <property type="molecule type" value="Genomic_DNA"/>
</dbReference>
<keyword evidence="5" id="KW-1185">Reference proteome</keyword>
<keyword evidence="2 4" id="KW-0378">Hydrolase</keyword>
<evidence type="ECO:0000256" key="1">
    <source>
        <dbReference type="ARBA" id="ARBA00008324"/>
    </source>
</evidence>
<evidence type="ECO:0000256" key="2">
    <source>
        <dbReference type="ARBA" id="ARBA00022801"/>
    </source>
</evidence>
<sequence length="131" mass="14193">MTIEKSFSNPFLERMGFELTKWEEGFAEFEMPIQPWHMNRQAALQGGVVSTLIDAACGFAGLYAPPGAPELQAVTITLNVNYVASVSSGTLIVKGNKIGGGRKIFFAEAKVFTTDGTLIASGQASFKYRNH</sequence>
<dbReference type="SUPFAM" id="SSF54637">
    <property type="entry name" value="Thioesterase/thiol ester dehydrase-isomerase"/>
    <property type="match status" value="1"/>
</dbReference>
<dbReference type="EC" id="3.1.2.-" evidence="4"/>
<dbReference type="Proteomes" id="UP001302274">
    <property type="component" value="Unassembled WGS sequence"/>
</dbReference>
<feature type="domain" description="Thioesterase" evidence="3">
    <location>
        <begin position="46"/>
        <end position="119"/>
    </location>
</feature>
<evidence type="ECO:0000313" key="4">
    <source>
        <dbReference type="EMBL" id="MEA9356271.1"/>
    </source>
</evidence>
<organism evidence="4 5">
    <name type="scientific">Bacteriovorax antarcticus</name>
    <dbReference type="NCBI Taxonomy" id="3088717"/>
    <lineage>
        <taxon>Bacteria</taxon>
        <taxon>Pseudomonadati</taxon>
        <taxon>Bdellovibrionota</taxon>
        <taxon>Bacteriovoracia</taxon>
        <taxon>Bacteriovoracales</taxon>
        <taxon>Bacteriovoracaceae</taxon>
        <taxon>Bacteriovorax</taxon>
    </lineage>
</organism>
<dbReference type="InterPro" id="IPR006683">
    <property type="entry name" value="Thioestr_dom"/>
</dbReference>
<dbReference type="RefSeq" id="WP_323575958.1">
    <property type="nucleotide sequence ID" value="NZ_JAYGJQ010000001.1"/>
</dbReference>
<proteinExistence type="inferred from homology"/>
<reference evidence="4 5" key="1">
    <citation type="submission" date="2023-11" db="EMBL/GenBank/DDBJ databases">
        <title>A Novel Polar Bacteriovorax (B. antarcticus) Isolated from the Biocrust in Antarctica.</title>
        <authorList>
            <person name="Mun W."/>
            <person name="Choi S.Y."/>
            <person name="Mitchell R.J."/>
        </authorList>
    </citation>
    <scope>NUCLEOTIDE SEQUENCE [LARGE SCALE GENOMIC DNA]</scope>
    <source>
        <strain evidence="4 5">PP10</strain>
    </source>
</reference>
<dbReference type="PANTHER" id="PTHR21660">
    <property type="entry name" value="THIOESTERASE SUPERFAMILY MEMBER-RELATED"/>
    <property type="match status" value="1"/>
</dbReference>
<comment type="caution">
    <text evidence="4">The sequence shown here is derived from an EMBL/GenBank/DDBJ whole genome shotgun (WGS) entry which is preliminary data.</text>
</comment>
<dbReference type="GO" id="GO:0016787">
    <property type="term" value="F:hydrolase activity"/>
    <property type="evidence" value="ECO:0007669"/>
    <property type="project" value="UniProtKB-KW"/>
</dbReference>
<accession>A0ABU5VT92</accession>
<comment type="similarity">
    <text evidence="1">Belongs to the thioesterase PaaI family.</text>
</comment>
<dbReference type="InterPro" id="IPR029069">
    <property type="entry name" value="HotDog_dom_sf"/>
</dbReference>
<evidence type="ECO:0000313" key="5">
    <source>
        <dbReference type="Proteomes" id="UP001302274"/>
    </source>
</evidence>
<dbReference type="Gene3D" id="3.10.129.10">
    <property type="entry name" value="Hotdog Thioesterase"/>
    <property type="match status" value="1"/>
</dbReference>
<name>A0ABU5VT92_9BACT</name>
<dbReference type="Pfam" id="PF03061">
    <property type="entry name" value="4HBT"/>
    <property type="match status" value="1"/>
</dbReference>
<gene>
    <name evidence="4" type="ORF">SHI21_08660</name>
</gene>
<dbReference type="PANTHER" id="PTHR21660:SF1">
    <property type="entry name" value="ACYL-COENZYME A THIOESTERASE 13"/>
    <property type="match status" value="1"/>
</dbReference>